<keyword evidence="11" id="KW-1185">Reference proteome</keyword>
<keyword evidence="6" id="KW-0862">Zinc</keyword>
<dbReference type="Proteomes" id="UP001210925">
    <property type="component" value="Unassembled WGS sequence"/>
</dbReference>
<dbReference type="AlphaFoldDB" id="A0AAD5UNY7"/>
<dbReference type="PRINTS" id="PR00786">
    <property type="entry name" value="NEPRILYSIN"/>
</dbReference>
<protein>
    <submittedName>
        <fullName evidence="10">Uncharacterized protein</fullName>
    </submittedName>
</protein>
<name>A0AAD5UNY7_9FUNG</name>
<dbReference type="Gene3D" id="1.10.1380.10">
    <property type="entry name" value="Neutral endopeptidase , domain2"/>
    <property type="match status" value="1"/>
</dbReference>
<dbReference type="InterPro" id="IPR042089">
    <property type="entry name" value="Peptidase_M13_dom_2"/>
</dbReference>
<comment type="cofactor">
    <cofactor evidence="1">
        <name>Zn(2+)</name>
        <dbReference type="ChEBI" id="CHEBI:29105"/>
    </cofactor>
</comment>
<dbReference type="GO" id="GO:0016485">
    <property type="term" value="P:protein processing"/>
    <property type="evidence" value="ECO:0007669"/>
    <property type="project" value="TreeGrafter"/>
</dbReference>
<keyword evidence="4" id="KW-0479">Metal-binding</keyword>
<keyword evidence="5" id="KW-0378">Hydrolase</keyword>
<dbReference type="GO" id="GO:0004222">
    <property type="term" value="F:metalloendopeptidase activity"/>
    <property type="evidence" value="ECO:0007669"/>
    <property type="project" value="InterPro"/>
</dbReference>
<keyword evidence="3" id="KW-0645">Protease</keyword>
<dbReference type="CDD" id="cd08662">
    <property type="entry name" value="M13"/>
    <property type="match status" value="1"/>
</dbReference>
<dbReference type="SUPFAM" id="SSF55486">
    <property type="entry name" value="Metalloproteases ('zincins'), catalytic domain"/>
    <property type="match status" value="1"/>
</dbReference>
<dbReference type="Pfam" id="PF01431">
    <property type="entry name" value="Peptidase_M13"/>
    <property type="match status" value="1"/>
</dbReference>
<gene>
    <name evidence="10" type="ORF">HK103_006511</name>
</gene>
<dbReference type="Pfam" id="PF05649">
    <property type="entry name" value="Peptidase_M13_N"/>
    <property type="match status" value="1"/>
</dbReference>
<evidence type="ECO:0000259" key="8">
    <source>
        <dbReference type="Pfam" id="PF01431"/>
    </source>
</evidence>
<dbReference type="InterPro" id="IPR024079">
    <property type="entry name" value="MetalloPept_cat_dom_sf"/>
</dbReference>
<feature type="domain" description="Peptidase M13 N-terminal" evidence="9">
    <location>
        <begin position="16"/>
        <end position="387"/>
    </location>
</feature>
<evidence type="ECO:0000256" key="4">
    <source>
        <dbReference type="ARBA" id="ARBA00022723"/>
    </source>
</evidence>
<dbReference type="PROSITE" id="PS51885">
    <property type="entry name" value="NEPRILYSIN"/>
    <property type="match status" value="1"/>
</dbReference>
<evidence type="ECO:0000256" key="6">
    <source>
        <dbReference type="ARBA" id="ARBA00022833"/>
    </source>
</evidence>
<comment type="caution">
    <text evidence="10">The sequence shown here is derived from an EMBL/GenBank/DDBJ whole genome shotgun (WGS) entry which is preliminary data.</text>
</comment>
<evidence type="ECO:0000259" key="9">
    <source>
        <dbReference type="Pfam" id="PF05649"/>
    </source>
</evidence>
<evidence type="ECO:0000256" key="5">
    <source>
        <dbReference type="ARBA" id="ARBA00022801"/>
    </source>
</evidence>
<dbReference type="InterPro" id="IPR018497">
    <property type="entry name" value="Peptidase_M13_C"/>
</dbReference>
<dbReference type="PANTHER" id="PTHR11733">
    <property type="entry name" value="ZINC METALLOPROTEASE FAMILY M13 NEPRILYSIN-RELATED"/>
    <property type="match status" value="1"/>
</dbReference>
<dbReference type="GO" id="GO:0046872">
    <property type="term" value="F:metal ion binding"/>
    <property type="evidence" value="ECO:0007669"/>
    <property type="project" value="UniProtKB-KW"/>
</dbReference>
<dbReference type="InterPro" id="IPR008753">
    <property type="entry name" value="Peptidase_M13_N"/>
</dbReference>
<organism evidence="10 11">
    <name type="scientific">Boothiomyces macroporosus</name>
    <dbReference type="NCBI Taxonomy" id="261099"/>
    <lineage>
        <taxon>Eukaryota</taxon>
        <taxon>Fungi</taxon>
        <taxon>Fungi incertae sedis</taxon>
        <taxon>Chytridiomycota</taxon>
        <taxon>Chytridiomycota incertae sedis</taxon>
        <taxon>Chytridiomycetes</taxon>
        <taxon>Rhizophydiales</taxon>
        <taxon>Terramycetaceae</taxon>
        <taxon>Boothiomyces</taxon>
    </lineage>
</organism>
<keyword evidence="7" id="KW-0482">Metalloprotease</keyword>
<evidence type="ECO:0000256" key="1">
    <source>
        <dbReference type="ARBA" id="ARBA00001947"/>
    </source>
</evidence>
<evidence type="ECO:0000256" key="2">
    <source>
        <dbReference type="ARBA" id="ARBA00007357"/>
    </source>
</evidence>
<evidence type="ECO:0000256" key="3">
    <source>
        <dbReference type="ARBA" id="ARBA00022670"/>
    </source>
</evidence>
<dbReference type="InterPro" id="IPR000718">
    <property type="entry name" value="Peptidase_M13"/>
</dbReference>
<sequence length="648" mass="74316">MAQPIDIANFDFSVSPRESFYKYVNGSWLIKNQIPGELAMFGSFELLDEKSKVDVKQVLDELLESKNGSIAAEFYACAMNESAIEARGLEPINNDLNAIGNITTKQDYFLLASKLCSEGIAATMFSFNVAPDDRNATYNTLFLRQGGLGLPDREYYLQDAKAGKAEKYKQYMTKLLMCTGASSIQAQTDSNDVFDFEKQLAEIFIPRDELRDPVKNYNKKTLQDLQQLCPAIEWKEFFEISGLRVDELVLQSISYFETLSTIIIKTPLLVLKKYLLIRYLSSAAPYLQQDIVKIDFEYKQVALAGIQAMKPRWKMAYEWMISLRDLIDRLYVERNFSSKAKEAASEMVQYILDAFKARIEEIEWMSNETKQKALLKLSTFKVKIGYPDKYRDFSPLEGKILSSISLWENKKIISKFNKDYRNSFYNKPVDREEWNIPSYMVNAYYEPTKNEIGFPAGILFPPFFYPPTDAKPHGEPALNFGAIGGIIAHEITHGFDDEGSKYDHEGNLSNWWTDKDRANFDNKAKSIIEQFNSYMFYGEKVNGQLTAGENIADFGGLSIAYKAFKEYQRKHKVEPSSRFTVDQEFFISWAQAWRGLVRKETALMLLTVDVHSPDSLRAEAALRNFAPFHEAFGVLPGDGMYREPFSIW</sequence>
<evidence type="ECO:0000313" key="10">
    <source>
        <dbReference type="EMBL" id="KAJ3261202.1"/>
    </source>
</evidence>
<dbReference type="Gene3D" id="3.40.390.10">
    <property type="entry name" value="Collagenase (Catalytic Domain)"/>
    <property type="match status" value="1"/>
</dbReference>
<evidence type="ECO:0000256" key="7">
    <source>
        <dbReference type="ARBA" id="ARBA00023049"/>
    </source>
</evidence>
<comment type="similarity">
    <text evidence="2">Belongs to the peptidase M13 family.</text>
</comment>
<dbReference type="PANTHER" id="PTHR11733:SF167">
    <property type="entry name" value="FI17812P1-RELATED"/>
    <property type="match status" value="1"/>
</dbReference>
<proteinExistence type="inferred from homology"/>
<feature type="domain" description="Peptidase M13 C-terminal" evidence="8">
    <location>
        <begin position="442"/>
        <end position="644"/>
    </location>
</feature>
<evidence type="ECO:0000313" key="11">
    <source>
        <dbReference type="Proteomes" id="UP001210925"/>
    </source>
</evidence>
<dbReference type="EMBL" id="JADGKB010000007">
    <property type="protein sequence ID" value="KAJ3261202.1"/>
    <property type="molecule type" value="Genomic_DNA"/>
</dbReference>
<reference evidence="10" key="1">
    <citation type="submission" date="2020-05" db="EMBL/GenBank/DDBJ databases">
        <title>Phylogenomic resolution of chytrid fungi.</title>
        <authorList>
            <person name="Stajich J.E."/>
            <person name="Amses K."/>
            <person name="Simmons R."/>
            <person name="Seto K."/>
            <person name="Myers J."/>
            <person name="Bonds A."/>
            <person name="Quandt C.A."/>
            <person name="Barry K."/>
            <person name="Liu P."/>
            <person name="Grigoriev I."/>
            <person name="Longcore J.E."/>
            <person name="James T.Y."/>
        </authorList>
    </citation>
    <scope>NUCLEOTIDE SEQUENCE</scope>
    <source>
        <strain evidence="10">PLAUS21</strain>
    </source>
</reference>
<accession>A0AAD5UNY7</accession>
<dbReference type="GO" id="GO:0005886">
    <property type="term" value="C:plasma membrane"/>
    <property type="evidence" value="ECO:0007669"/>
    <property type="project" value="TreeGrafter"/>
</dbReference>